<reference evidence="2 3" key="1">
    <citation type="submission" date="2018-12" db="EMBL/GenBank/DDBJ databases">
        <title>Genome of Verticillium dahliae isolate Getta Getta.</title>
        <authorList>
            <person name="Gardiner D.M."/>
        </authorList>
    </citation>
    <scope>NUCLEOTIDE SEQUENCE [LARGE SCALE GENOMIC DNA]</scope>
    <source>
        <strain evidence="2 3">Getta Getta</strain>
    </source>
</reference>
<dbReference type="Proteomes" id="UP000288725">
    <property type="component" value="Unassembled WGS sequence"/>
</dbReference>
<sequence length="382" mass="42102">MAPQKRTRQQAGDLSSESLPRKPPAKRIKTRTWESPPEFWDGLSKIALTHGALRELDRRTELSRTGHPRSRHSLACTASPFKVTRTLARALTRLANDGGPDPSDLRGHPSPPAPDPTPVIITSRHSSQSGGSRSANPASTQATSATTKSKKSTVYSRNFDQHLTDHGVHATYSSEKPDLQEIRKALVAPRRSLSPSQFSDSAFKRFQETNARARDEDDVLANVLPTILGPNQASHPSARNTIFGNIKSLIDGTIAPAKPDLYYGASPEELSRSIRNKLEHYIIPSSMHDKPMAPNFFVENYGEEEPGYDGKAYTFGSIYHGGTLHIYAHHPTAPTTDGGPPGYHITQVDAWAMTGNRDGFVRGATAFRNARDLVKQYRYNFI</sequence>
<feature type="region of interest" description="Disordered" evidence="1">
    <location>
        <begin position="94"/>
        <end position="154"/>
    </location>
</feature>
<dbReference type="EMBL" id="RSDZ01000050">
    <property type="protein sequence ID" value="RXG46342.1"/>
    <property type="molecule type" value="Genomic_DNA"/>
</dbReference>
<accession>A0A444RYS3</accession>
<protein>
    <submittedName>
        <fullName evidence="2">Uncharacterized protein</fullName>
    </submittedName>
</protein>
<feature type="compositionally biased region" description="Low complexity" evidence="1">
    <location>
        <begin position="123"/>
        <end position="147"/>
    </location>
</feature>
<name>A0A444RYS3_VERDA</name>
<evidence type="ECO:0000313" key="2">
    <source>
        <dbReference type="EMBL" id="RXG46342.1"/>
    </source>
</evidence>
<organism evidence="2 3">
    <name type="scientific">Verticillium dahliae</name>
    <name type="common">Verticillium wilt</name>
    <dbReference type="NCBI Taxonomy" id="27337"/>
    <lineage>
        <taxon>Eukaryota</taxon>
        <taxon>Fungi</taxon>
        <taxon>Dikarya</taxon>
        <taxon>Ascomycota</taxon>
        <taxon>Pezizomycotina</taxon>
        <taxon>Sordariomycetes</taxon>
        <taxon>Hypocreomycetidae</taxon>
        <taxon>Glomerellales</taxon>
        <taxon>Plectosphaerellaceae</taxon>
        <taxon>Verticillium</taxon>
    </lineage>
</organism>
<gene>
    <name evidence="2" type="ORF">VDGE_03978</name>
</gene>
<dbReference type="AlphaFoldDB" id="A0A444RYS3"/>
<proteinExistence type="predicted"/>
<feature type="region of interest" description="Disordered" evidence="1">
    <location>
        <begin position="1"/>
        <end position="36"/>
    </location>
</feature>
<evidence type="ECO:0000313" key="3">
    <source>
        <dbReference type="Proteomes" id="UP000288725"/>
    </source>
</evidence>
<evidence type="ECO:0000256" key="1">
    <source>
        <dbReference type="SAM" id="MobiDB-lite"/>
    </source>
</evidence>
<comment type="caution">
    <text evidence="2">The sequence shown here is derived from an EMBL/GenBank/DDBJ whole genome shotgun (WGS) entry which is preliminary data.</text>
</comment>
<feature type="compositionally biased region" description="Polar residues" evidence="1">
    <location>
        <begin position="9"/>
        <end position="18"/>
    </location>
</feature>